<dbReference type="InterPro" id="IPR003959">
    <property type="entry name" value="ATPase_AAA_core"/>
</dbReference>
<feature type="domain" description="ATPase AAA-type core" evidence="2">
    <location>
        <begin position="323"/>
        <end position="405"/>
    </location>
</feature>
<feature type="domain" description="Endonuclease GajA/Old nuclease/RecF-like AAA" evidence="1">
    <location>
        <begin position="19"/>
        <end position="60"/>
    </location>
</feature>
<dbReference type="PANTHER" id="PTHR32182">
    <property type="entry name" value="DNA REPLICATION AND REPAIR PROTEIN RECF"/>
    <property type="match status" value="1"/>
</dbReference>
<evidence type="ECO:0000259" key="2">
    <source>
        <dbReference type="Pfam" id="PF13304"/>
    </source>
</evidence>
<sequence length="563" mass="64702">MRLDKFKIGSAKDSPTHTYKNLKDVSIDFEEKQWVTVVIGWNGTGKSNVLEALSIIFRELISPRTPPRPQIDFAFDLSYEIGKGSDARKIYLQNDPDRSEPLTVEVQQLATASAMENMPTRRPLRVSEFLKDDKNLPRFVFSYYSGESSRLKNVYAPYLTRYDKQLRSGEDPGLKRLFFALPEHSQFVLLAFLIVESPVVRKFLAEQLNLDPETGLDSVLFVLRQPPWNSREGDGRFWNAKGVVQGFLDRLMKIALCPITIKRSEIISQWDNRKTLEFKYLLIKDLGALRTLVGGQTPAEFFRDLESTHVSQLIDEIRINVRVKKNAAPITFAELSEGERQLLTVLGLMRFTAGEESLFLLDEPDTHLNPRWSVDYLRYIEDFISETEGKPDSFTSHVVLTTHNPMAIAELKREQVQILVVRESEDQRQIEAVFPEESPKGMGYASIITSDMFGIASTLDRDTQALLEKQRELGSRDRLTDGEAEELTEVNRELGGLGFRFDHPDDEYKRYLKLRSELLHRLFESRETEDILKGVVRLSREERERIANEAVAQLLDETDDEDD</sequence>
<reference evidence="3" key="1">
    <citation type="journal article" date="2015" name="Int. J. Syst. Evol. Microbiol.">
        <title>Rhizobium alvei sp. nov., isolated from a freshwater river.</title>
        <authorList>
            <person name="Sheu S.Y."/>
            <person name="Huang H.W."/>
            <person name="Young C.C."/>
            <person name="Chen W.M."/>
        </authorList>
    </citation>
    <scope>NUCLEOTIDE SEQUENCE</scope>
    <source>
        <strain evidence="3">TNR-22</strain>
    </source>
</reference>
<evidence type="ECO:0000259" key="1">
    <source>
        <dbReference type="Pfam" id="PF13175"/>
    </source>
</evidence>
<dbReference type="EMBL" id="JAUOZU010000025">
    <property type="protein sequence ID" value="MDO6967039.1"/>
    <property type="molecule type" value="Genomic_DNA"/>
</dbReference>
<evidence type="ECO:0000313" key="4">
    <source>
        <dbReference type="Proteomes" id="UP001174932"/>
    </source>
</evidence>
<organism evidence="3 4">
    <name type="scientific">Rhizobium alvei</name>
    <dbReference type="NCBI Taxonomy" id="1132659"/>
    <lineage>
        <taxon>Bacteria</taxon>
        <taxon>Pseudomonadati</taxon>
        <taxon>Pseudomonadota</taxon>
        <taxon>Alphaproteobacteria</taxon>
        <taxon>Hyphomicrobiales</taxon>
        <taxon>Rhizobiaceae</taxon>
        <taxon>Rhizobium/Agrobacterium group</taxon>
        <taxon>Rhizobium</taxon>
    </lineage>
</organism>
<proteinExistence type="predicted"/>
<reference evidence="3" key="2">
    <citation type="submission" date="2023-07" db="EMBL/GenBank/DDBJ databases">
        <authorList>
            <person name="Shen H."/>
        </authorList>
    </citation>
    <scope>NUCLEOTIDE SEQUENCE</scope>
    <source>
        <strain evidence="3">TNR-22</strain>
    </source>
</reference>
<gene>
    <name evidence="3" type="ORF">Q4481_24045</name>
</gene>
<dbReference type="InterPro" id="IPR027417">
    <property type="entry name" value="P-loop_NTPase"/>
</dbReference>
<dbReference type="Pfam" id="PF13304">
    <property type="entry name" value="AAA_21"/>
    <property type="match status" value="1"/>
</dbReference>
<dbReference type="PANTHER" id="PTHR32182:SF25">
    <property type="entry name" value="SLR1056 PROTEIN"/>
    <property type="match status" value="1"/>
</dbReference>
<dbReference type="Proteomes" id="UP001174932">
    <property type="component" value="Unassembled WGS sequence"/>
</dbReference>
<dbReference type="Pfam" id="PF13175">
    <property type="entry name" value="AAA_15"/>
    <property type="match status" value="1"/>
</dbReference>
<protein>
    <submittedName>
        <fullName evidence="3">AAA family ATPase</fullName>
    </submittedName>
</protein>
<accession>A0ABT8YTH0</accession>
<comment type="caution">
    <text evidence="3">The sequence shown here is derived from an EMBL/GenBank/DDBJ whole genome shotgun (WGS) entry which is preliminary data.</text>
</comment>
<dbReference type="Gene3D" id="3.40.50.300">
    <property type="entry name" value="P-loop containing nucleotide triphosphate hydrolases"/>
    <property type="match status" value="2"/>
</dbReference>
<dbReference type="SUPFAM" id="SSF52540">
    <property type="entry name" value="P-loop containing nucleoside triphosphate hydrolases"/>
    <property type="match status" value="1"/>
</dbReference>
<evidence type="ECO:0000313" key="3">
    <source>
        <dbReference type="EMBL" id="MDO6967039.1"/>
    </source>
</evidence>
<dbReference type="InterPro" id="IPR041685">
    <property type="entry name" value="AAA_GajA/Old/RecF-like"/>
</dbReference>
<name>A0ABT8YTH0_9HYPH</name>
<dbReference type="RefSeq" id="WP_304378967.1">
    <property type="nucleotide sequence ID" value="NZ_JAUOZU010000025.1"/>
</dbReference>
<keyword evidence="4" id="KW-1185">Reference proteome</keyword>